<proteinExistence type="predicted"/>
<evidence type="ECO:0000259" key="2">
    <source>
        <dbReference type="PROSITE" id="PS50940"/>
    </source>
</evidence>
<evidence type="ECO:0000256" key="1">
    <source>
        <dbReference type="SAM" id="Phobius"/>
    </source>
</evidence>
<sequence length="100" mass="11522">MDIFTFPTVVFVVLVVVKIMIFHGLRNLQRQQWLVDRVCVNGYYGLTSDPFECDAYYSCPQGVKLYCDHGHEFDPDKSSCVPIVDEVQGCYARLARRLLL</sequence>
<dbReference type="RefSeq" id="YP_009345729.1">
    <property type="nucleotide sequence ID" value="NC_033780.2"/>
</dbReference>
<evidence type="ECO:0000313" key="3">
    <source>
        <dbReference type="EMBL" id="AQQ80421.1"/>
    </source>
</evidence>
<dbReference type="InterPro" id="IPR002557">
    <property type="entry name" value="Chitin-bd_dom"/>
</dbReference>
<keyword evidence="1" id="KW-1133">Transmembrane helix</keyword>
<name>A0A1S5YE30_9BBAC</name>
<dbReference type="EMBL" id="KX855660">
    <property type="protein sequence ID" value="AQQ80421.1"/>
    <property type="molecule type" value="Genomic_DNA"/>
</dbReference>
<keyword evidence="1" id="KW-0472">Membrane</keyword>
<dbReference type="KEGG" id="vg:39105842"/>
<dbReference type="GO" id="GO:0005576">
    <property type="term" value="C:extracellular region"/>
    <property type="evidence" value="ECO:0007669"/>
    <property type="project" value="InterPro"/>
</dbReference>
<dbReference type="GeneID" id="39105842"/>
<protein>
    <submittedName>
        <fullName evidence="3">Chitin-binding protein 1</fullName>
    </submittedName>
</protein>
<accession>A0A1S5YE30</accession>
<keyword evidence="4" id="KW-1185">Reference proteome</keyword>
<dbReference type="SMART" id="SM00494">
    <property type="entry name" value="ChtBD2"/>
    <property type="match status" value="1"/>
</dbReference>
<feature type="transmembrane region" description="Helical" evidence="1">
    <location>
        <begin position="6"/>
        <end position="25"/>
    </location>
</feature>
<evidence type="ECO:0000313" key="4">
    <source>
        <dbReference type="Proteomes" id="UP000203651"/>
    </source>
</evidence>
<dbReference type="PROSITE" id="PS50940">
    <property type="entry name" value="CHIT_BIND_II"/>
    <property type="match status" value="1"/>
</dbReference>
<dbReference type="GO" id="GO:0008061">
    <property type="term" value="F:chitin binding"/>
    <property type="evidence" value="ECO:0007669"/>
    <property type="project" value="InterPro"/>
</dbReference>
<dbReference type="InterPro" id="IPR036508">
    <property type="entry name" value="Chitin-bd_dom_sf"/>
</dbReference>
<feature type="domain" description="Chitin-binding type-2" evidence="2">
    <location>
        <begin position="36"/>
        <end position="92"/>
    </location>
</feature>
<reference evidence="3 4" key="1">
    <citation type="journal article" date="2017" name="PLoS ONE">
        <title>The Complete Genome Sequence of a Second Distinct Betabaculovirus from the True Armyworm, Mythimna unipuncta.</title>
        <authorList>
            <person name="Harrison R.L."/>
            <person name="Rowley D.L."/>
            <person name="Mowery J."/>
            <person name="Bauchan G.R."/>
            <person name="Theilmann D.A."/>
            <person name="Rohrmann G.F."/>
            <person name="Erlandson M.A."/>
        </authorList>
    </citation>
    <scope>NUCLEOTIDE SEQUENCE [LARGE SCALE GENOMIC DNA]</scope>
    <source>
        <strain evidence="3">MyunGV#8</strain>
    </source>
</reference>
<keyword evidence="1" id="KW-0812">Transmembrane</keyword>
<organism evidence="3 4">
    <name type="scientific">Betabaculovirus altermyunipunctae</name>
    <dbReference type="NCBI Taxonomy" id="3051996"/>
    <lineage>
        <taxon>Viruses</taxon>
        <taxon>Viruses incertae sedis</taxon>
        <taxon>Naldaviricetes</taxon>
        <taxon>Lefavirales</taxon>
        <taxon>Baculoviridae</taxon>
        <taxon>Betabaculovirus</taxon>
    </lineage>
</organism>
<dbReference type="Proteomes" id="UP000203651">
    <property type="component" value="Segment"/>
</dbReference>
<dbReference type="SUPFAM" id="SSF57625">
    <property type="entry name" value="Invertebrate chitin-binding proteins"/>
    <property type="match status" value="1"/>
</dbReference>